<gene>
    <name evidence="2" type="ORF">BKA67DRAFT_655925</name>
</gene>
<evidence type="ECO:0000313" key="2">
    <source>
        <dbReference type="EMBL" id="KAH6657675.1"/>
    </source>
</evidence>
<evidence type="ECO:0000256" key="1">
    <source>
        <dbReference type="SAM" id="MobiDB-lite"/>
    </source>
</evidence>
<sequence length="245" mass="26597">MPPNTTNPGAGGANPAPLYKEKTNAIAALMSRHTSSSLSFLSSLPSRNTGSFTALKKTPAQLAAEREDYELDRLVQYDDNMGVGMFAPENRKEKEEKRQRELEDRKLKARLGLKSKRKGSEWEGASGVARAREQESDDEELGRSAVGRAKKRMRITSPPDVDTDKPAADHQHENTHADVAPHKDGEGRGDEIDKAGQAADETAGAGPGAEVDVNDNSNTEARTKSIRKKRKKNKPLAQGANRDGG</sequence>
<accession>A0A9P8UTE2</accession>
<feature type="compositionally biased region" description="Basic and acidic residues" evidence="1">
    <location>
        <begin position="162"/>
        <end position="194"/>
    </location>
</feature>
<dbReference type="AlphaFoldDB" id="A0A9P8UTE2"/>
<dbReference type="OrthoDB" id="4779136at2759"/>
<dbReference type="EMBL" id="JAGPXC010000002">
    <property type="protein sequence ID" value="KAH6657675.1"/>
    <property type="molecule type" value="Genomic_DNA"/>
</dbReference>
<feature type="compositionally biased region" description="Basic residues" evidence="1">
    <location>
        <begin position="224"/>
        <end position="234"/>
    </location>
</feature>
<name>A0A9P8UTE2_9PEZI</name>
<organism evidence="2 3">
    <name type="scientific">Truncatella angustata</name>
    <dbReference type="NCBI Taxonomy" id="152316"/>
    <lineage>
        <taxon>Eukaryota</taxon>
        <taxon>Fungi</taxon>
        <taxon>Dikarya</taxon>
        <taxon>Ascomycota</taxon>
        <taxon>Pezizomycotina</taxon>
        <taxon>Sordariomycetes</taxon>
        <taxon>Xylariomycetidae</taxon>
        <taxon>Amphisphaeriales</taxon>
        <taxon>Sporocadaceae</taxon>
        <taxon>Truncatella</taxon>
    </lineage>
</organism>
<dbReference type="GeneID" id="70135743"/>
<reference evidence="2" key="1">
    <citation type="journal article" date="2021" name="Nat. Commun.">
        <title>Genetic determinants of endophytism in the Arabidopsis root mycobiome.</title>
        <authorList>
            <person name="Mesny F."/>
            <person name="Miyauchi S."/>
            <person name="Thiergart T."/>
            <person name="Pickel B."/>
            <person name="Atanasova L."/>
            <person name="Karlsson M."/>
            <person name="Huettel B."/>
            <person name="Barry K.W."/>
            <person name="Haridas S."/>
            <person name="Chen C."/>
            <person name="Bauer D."/>
            <person name="Andreopoulos W."/>
            <person name="Pangilinan J."/>
            <person name="LaButti K."/>
            <person name="Riley R."/>
            <person name="Lipzen A."/>
            <person name="Clum A."/>
            <person name="Drula E."/>
            <person name="Henrissat B."/>
            <person name="Kohler A."/>
            <person name="Grigoriev I.V."/>
            <person name="Martin F.M."/>
            <person name="Hacquard S."/>
        </authorList>
    </citation>
    <scope>NUCLEOTIDE SEQUENCE</scope>
    <source>
        <strain evidence="2">MPI-SDFR-AT-0073</strain>
    </source>
</reference>
<evidence type="ECO:0000313" key="3">
    <source>
        <dbReference type="Proteomes" id="UP000758603"/>
    </source>
</evidence>
<proteinExistence type="predicted"/>
<feature type="region of interest" description="Disordered" evidence="1">
    <location>
        <begin position="83"/>
        <end position="245"/>
    </location>
</feature>
<dbReference type="RefSeq" id="XP_045961909.1">
    <property type="nucleotide sequence ID" value="XM_046106852.1"/>
</dbReference>
<keyword evidence="3" id="KW-1185">Reference proteome</keyword>
<comment type="caution">
    <text evidence="2">The sequence shown here is derived from an EMBL/GenBank/DDBJ whole genome shotgun (WGS) entry which is preliminary data.</text>
</comment>
<dbReference type="Proteomes" id="UP000758603">
    <property type="component" value="Unassembled WGS sequence"/>
</dbReference>
<feature type="compositionally biased region" description="Basic residues" evidence="1">
    <location>
        <begin position="107"/>
        <end position="117"/>
    </location>
</feature>
<protein>
    <submittedName>
        <fullName evidence="2">Uncharacterized protein</fullName>
    </submittedName>
</protein>
<feature type="compositionally biased region" description="Basic and acidic residues" evidence="1">
    <location>
        <begin position="89"/>
        <end position="106"/>
    </location>
</feature>